<evidence type="ECO:0000256" key="7">
    <source>
        <dbReference type="ARBA" id="ARBA00023065"/>
    </source>
</evidence>
<dbReference type="InterPro" id="IPR004131">
    <property type="entry name" value="PPase-energised_H-pump"/>
</dbReference>
<dbReference type="GO" id="GO:0016020">
    <property type="term" value="C:membrane"/>
    <property type="evidence" value="ECO:0007669"/>
    <property type="project" value="InterPro"/>
</dbReference>
<sequence>MQIELVIPLSGIIALIFAVFLSLKVIREKPGNELMQEISNMIEQGAMTFLKREYSVLVFFIIIVSLIYFRV</sequence>
<name>X1JAE3_9ZZZZ</name>
<reference evidence="10" key="1">
    <citation type="journal article" date="2014" name="Front. Microbiol.">
        <title>High frequency of phylogenetically diverse reductive dehalogenase-homologous genes in deep subseafloor sedimentary metagenomes.</title>
        <authorList>
            <person name="Kawai M."/>
            <person name="Futagami T."/>
            <person name="Toyoda A."/>
            <person name="Takaki Y."/>
            <person name="Nishi S."/>
            <person name="Hori S."/>
            <person name="Arai W."/>
            <person name="Tsubouchi T."/>
            <person name="Morono Y."/>
            <person name="Uchiyama I."/>
            <person name="Ito T."/>
            <person name="Fujiyama A."/>
            <person name="Inagaki F."/>
            <person name="Takami H."/>
        </authorList>
    </citation>
    <scope>NUCLEOTIDE SEQUENCE</scope>
    <source>
        <strain evidence="10">Expedition CK06-06</strain>
    </source>
</reference>
<keyword evidence="8 9" id="KW-0472">Membrane</keyword>
<evidence type="ECO:0000256" key="4">
    <source>
        <dbReference type="ARBA" id="ARBA00022842"/>
    </source>
</evidence>
<keyword evidence="7" id="KW-0406">Ion transport</keyword>
<evidence type="ECO:0000256" key="1">
    <source>
        <dbReference type="ARBA" id="ARBA00004127"/>
    </source>
</evidence>
<evidence type="ECO:0000256" key="8">
    <source>
        <dbReference type="ARBA" id="ARBA00023136"/>
    </source>
</evidence>
<keyword evidence="6 9" id="KW-1133">Transmembrane helix</keyword>
<keyword evidence="2" id="KW-0813">Transport</keyword>
<evidence type="ECO:0000256" key="2">
    <source>
        <dbReference type="ARBA" id="ARBA00022448"/>
    </source>
</evidence>
<protein>
    <recommendedName>
        <fullName evidence="11">Sodium-translocating pyrophosphatase</fullName>
    </recommendedName>
</protein>
<comment type="subcellular location">
    <subcellularLocation>
        <location evidence="1">Endomembrane system</location>
        <topology evidence="1">Multi-pass membrane protein</topology>
    </subcellularLocation>
</comment>
<dbReference type="Pfam" id="PF03030">
    <property type="entry name" value="H_PPase"/>
    <property type="match status" value="1"/>
</dbReference>
<keyword evidence="5" id="KW-1278">Translocase</keyword>
<dbReference type="GO" id="GO:0004427">
    <property type="term" value="F:inorganic diphosphate phosphatase activity"/>
    <property type="evidence" value="ECO:0007669"/>
    <property type="project" value="InterPro"/>
</dbReference>
<gene>
    <name evidence="10" type="ORF">S03H2_44148</name>
</gene>
<feature type="transmembrane region" description="Helical" evidence="9">
    <location>
        <begin position="54"/>
        <end position="70"/>
    </location>
</feature>
<comment type="caution">
    <text evidence="10">The sequence shown here is derived from an EMBL/GenBank/DDBJ whole genome shotgun (WGS) entry which is preliminary data.</text>
</comment>
<evidence type="ECO:0000313" key="10">
    <source>
        <dbReference type="EMBL" id="GAH75344.1"/>
    </source>
</evidence>
<keyword evidence="3 9" id="KW-0812">Transmembrane</keyword>
<evidence type="ECO:0000256" key="9">
    <source>
        <dbReference type="SAM" id="Phobius"/>
    </source>
</evidence>
<dbReference type="GO" id="GO:0012505">
    <property type="term" value="C:endomembrane system"/>
    <property type="evidence" value="ECO:0007669"/>
    <property type="project" value="UniProtKB-SubCell"/>
</dbReference>
<evidence type="ECO:0000256" key="6">
    <source>
        <dbReference type="ARBA" id="ARBA00022989"/>
    </source>
</evidence>
<dbReference type="AlphaFoldDB" id="X1JAE3"/>
<evidence type="ECO:0000256" key="3">
    <source>
        <dbReference type="ARBA" id="ARBA00022692"/>
    </source>
</evidence>
<evidence type="ECO:0008006" key="11">
    <source>
        <dbReference type="Google" id="ProtNLM"/>
    </source>
</evidence>
<dbReference type="GO" id="GO:0009678">
    <property type="term" value="F:diphosphate hydrolysis-driven proton transmembrane transporter activity"/>
    <property type="evidence" value="ECO:0007669"/>
    <property type="project" value="InterPro"/>
</dbReference>
<dbReference type="EMBL" id="BARU01027586">
    <property type="protein sequence ID" value="GAH75344.1"/>
    <property type="molecule type" value="Genomic_DNA"/>
</dbReference>
<evidence type="ECO:0000256" key="5">
    <source>
        <dbReference type="ARBA" id="ARBA00022967"/>
    </source>
</evidence>
<accession>X1JAE3</accession>
<keyword evidence="4" id="KW-0460">Magnesium</keyword>
<organism evidence="10">
    <name type="scientific">marine sediment metagenome</name>
    <dbReference type="NCBI Taxonomy" id="412755"/>
    <lineage>
        <taxon>unclassified sequences</taxon>
        <taxon>metagenomes</taxon>
        <taxon>ecological metagenomes</taxon>
    </lineage>
</organism>
<proteinExistence type="predicted"/>
<feature type="transmembrane region" description="Helical" evidence="9">
    <location>
        <begin position="6"/>
        <end position="26"/>
    </location>
</feature>